<organism evidence="11 12">
    <name type="scientific">Streptodolium elevatio</name>
    <dbReference type="NCBI Taxonomy" id="3157996"/>
    <lineage>
        <taxon>Bacteria</taxon>
        <taxon>Bacillati</taxon>
        <taxon>Actinomycetota</taxon>
        <taxon>Actinomycetes</taxon>
        <taxon>Kitasatosporales</taxon>
        <taxon>Streptomycetaceae</taxon>
        <taxon>Streptodolium</taxon>
    </lineage>
</organism>
<comment type="pathway">
    <text evidence="8">Purine metabolism.</text>
</comment>
<dbReference type="PANTHER" id="PTHR11776:SF7">
    <property type="entry name" value="PHOSPHORIBOSYLTRANSFERASE DOMAIN-CONTAINING PROTEIN"/>
    <property type="match status" value="1"/>
</dbReference>
<evidence type="ECO:0000256" key="7">
    <source>
        <dbReference type="ARBA" id="ARBA00022726"/>
    </source>
</evidence>
<comment type="caution">
    <text evidence="11">The sequence shown here is derived from an EMBL/GenBank/DDBJ whole genome shotgun (WGS) entry which is preliminary data.</text>
</comment>
<keyword evidence="5 11" id="KW-0328">Glycosyltransferase</keyword>
<feature type="compositionally biased region" description="Low complexity" evidence="9">
    <location>
        <begin position="57"/>
        <end position="75"/>
    </location>
</feature>
<comment type="subunit">
    <text evidence="3">Homodimer.</text>
</comment>
<keyword evidence="12" id="KW-1185">Reference proteome</keyword>
<evidence type="ECO:0000256" key="4">
    <source>
        <dbReference type="ARBA" id="ARBA00022490"/>
    </source>
</evidence>
<reference evidence="11 12" key="1">
    <citation type="submission" date="2024-06" db="EMBL/GenBank/DDBJ databases">
        <title>The Natural Products Discovery Center: Release of the First 8490 Sequenced Strains for Exploring Actinobacteria Biosynthetic Diversity.</title>
        <authorList>
            <person name="Kalkreuter E."/>
            <person name="Kautsar S.A."/>
            <person name="Yang D."/>
            <person name="Bader C.D."/>
            <person name="Teijaro C.N."/>
            <person name="Fluegel L."/>
            <person name="Davis C.M."/>
            <person name="Simpson J.R."/>
            <person name="Lauterbach L."/>
            <person name="Steele A.D."/>
            <person name="Gui C."/>
            <person name="Meng S."/>
            <person name="Li G."/>
            <person name="Viehrig K."/>
            <person name="Ye F."/>
            <person name="Su P."/>
            <person name="Kiefer A.F."/>
            <person name="Nichols A."/>
            <person name="Cepeda A.J."/>
            <person name="Yan W."/>
            <person name="Fan B."/>
            <person name="Jiang Y."/>
            <person name="Adhikari A."/>
            <person name="Zheng C.-J."/>
            <person name="Schuster L."/>
            <person name="Cowan T.M."/>
            <person name="Smanski M.J."/>
            <person name="Chevrette M.G."/>
            <person name="De Carvalho L.P.S."/>
            <person name="Shen B."/>
        </authorList>
    </citation>
    <scope>NUCLEOTIDE SEQUENCE [LARGE SCALE GENOMIC DNA]</scope>
    <source>
        <strain evidence="11 12">NPDC048946</strain>
    </source>
</reference>
<dbReference type="SUPFAM" id="SSF53271">
    <property type="entry name" value="PRTase-like"/>
    <property type="match status" value="1"/>
</dbReference>
<evidence type="ECO:0000313" key="12">
    <source>
        <dbReference type="Proteomes" id="UP001551482"/>
    </source>
</evidence>
<evidence type="ECO:0000259" key="10">
    <source>
        <dbReference type="Pfam" id="PF00156"/>
    </source>
</evidence>
<sequence>MTDRQRVVRRLQETFAWRDTPVGEFADLSGWWRDPELLRMLGPSLAELHAGEAAGEAAGAAAAGQTDAGQTGQGARPADAPGRPTVVAGIETRGLVLGPLTALHLGVGFVEVRKEYRIAGEGQRDGDDPMLRAQTPPDYQDGGLTLMAPRRLFGPQDRVLLVDEWIESGAQANAVRRMVAEAGAEWAGVAVIVDACEPRVRERLGVRGLVAEADLPG</sequence>
<evidence type="ECO:0000256" key="8">
    <source>
        <dbReference type="ARBA" id="ARBA00025704"/>
    </source>
</evidence>
<dbReference type="CDD" id="cd06223">
    <property type="entry name" value="PRTases_typeI"/>
    <property type="match status" value="1"/>
</dbReference>
<evidence type="ECO:0000256" key="6">
    <source>
        <dbReference type="ARBA" id="ARBA00022679"/>
    </source>
</evidence>
<name>A0ABV3DJU0_9ACTN</name>
<protein>
    <submittedName>
        <fullName evidence="11">Phosphoribosyltransferase family protein</fullName>
    </submittedName>
</protein>
<accession>A0ABV3DJU0</accession>
<dbReference type="InterPro" id="IPR050120">
    <property type="entry name" value="Adenine_PRTase"/>
</dbReference>
<evidence type="ECO:0000256" key="2">
    <source>
        <dbReference type="ARBA" id="ARBA00008391"/>
    </source>
</evidence>
<evidence type="ECO:0000313" key="11">
    <source>
        <dbReference type="EMBL" id="MEU8135169.1"/>
    </source>
</evidence>
<dbReference type="RefSeq" id="WP_358354600.1">
    <property type="nucleotide sequence ID" value="NZ_JBEZFP010000038.1"/>
</dbReference>
<keyword evidence="6" id="KW-0808">Transferase</keyword>
<dbReference type="Gene3D" id="3.40.50.2020">
    <property type="match status" value="1"/>
</dbReference>
<dbReference type="GO" id="GO:0016757">
    <property type="term" value="F:glycosyltransferase activity"/>
    <property type="evidence" value="ECO:0007669"/>
    <property type="project" value="UniProtKB-KW"/>
</dbReference>
<dbReference type="Proteomes" id="UP001551482">
    <property type="component" value="Unassembled WGS sequence"/>
</dbReference>
<dbReference type="EMBL" id="JBEZFP010000038">
    <property type="protein sequence ID" value="MEU8135169.1"/>
    <property type="molecule type" value="Genomic_DNA"/>
</dbReference>
<comment type="similarity">
    <text evidence="2">Belongs to the purine/pyrimidine phosphoribosyltransferase family.</text>
</comment>
<comment type="subcellular location">
    <subcellularLocation>
        <location evidence="1">Cytoplasm</location>
    </subcellularLocation>
</comment>
<evidence type="ECO:0000256" key="3">
    <source>
        <dbReference type="ARBA" id="ARBA00011738"/>
    </source>
</evidence>
<keyword evidence="7" id="KW-0660">Purine salvage</keyword>
<feature type="domain" description="Phosphoribosyltransferase" evidence="10">
    <location>
        <begin position="80"/>
        <end position="202"/>
    </location>
</feature>
<dbReference type="InterPro" id="IPR029057">
    <property type="entry name" value="PRTase-like"/>
</dbReference>
<evidence type="ECO:0000256" key="1">
    <source>
        <dbReference type="ARBA" id="ARBA00004496"/>
    </source>
</evidence>
<feature type="region of interest" description="Disordered" evidence="9">
    <location>
        <begin position="57"/>
        <end position="81"/>
    </location>
</feature>
<dbReference type="Pfam" id="PF00156">
    <property type="entry name" value="Pribosyltran"/>
    <property type="match status" value="1"/>
</dbReference>
<keyword evidence="4" id="KW-0963">Cytoplasm</keyword>
<dbReference type="InterPro" id="IPR000836">
    <property type="entry name" value="PRTase_dom"/>
</dbReference>
<proteinExistence type="inferred from homology"/>
<gene>
    <name evidence="11" type="ORF">AB0C36_16825</name>
</gene>
<evidence type="ECO:0000256" key="9">
    <source>
        <dbReference type="SAM" id="MobiDB-lite"/>
    </source>
</evidence>
<evidence type="ECO:0000256" key="5">
    <source>
        <dbReference type="ARBA" id="ARBA00022676"/>
    </source>
</evidence>
<dbReference type="PANTHER" id="PTHR11776">
    <property type="entry name" value="ADENINE PHOSPHORIBOSYLTRANSFERASE"/>
    <property type="match status" value="1"/>
</dbReference>